<gene>
    <name evidence="1" type="ORF">OCBIM_22016085mg</name>
</gene>
<protein>
    <submittedName>
        <fullName evidence="1">Uncharacterized protein</fullName>
    </submittedName>
</protein>
<proteinExistence type="predicted"/>
<dbReference type="AlphaFoldDB" id="A0A0L8FKP2"/>
<name>A0A0L8FKP2_OCTBM</name>
<dbReference type="EMBL" id="KQ429703">
    <property type="protein sequence ID" value="KOF65254.1"/>
    <property type="molecule type" value="Genomic_DNA"/>
</dbReference>
<reference evidence="1" key="1">
    <citation type="submission" date="2015-07" db="EMBL/GenBank/DDBJ databases">
        <title>MeaNS - Measles Nucleotide Surveillance Program.</title>
        <authorList>
            <person name="Tran T."/>
            <person name="Druce J."/>
        </authorList>
    </citation>
    <scope>NUCLEOTIDE SEQUENCE</scope>
    <source>
        <strain evidence="1">UCB-OBI-ISO-001</strain>
        <tissue evidence="1">Gonad</tissue>
    </source>
</reference>
<organism evidence="1">
    <name type="scientific">Octopus bimaculoides</name>
    <name type="common">California two-spotted octopus</name>
    <dbReference type="NCBI Taxonomy" id="37653"/>
    <lineage>
        <taxon>Eukaryota</taxon>
        <taxon>Metazoa</taxon>
        <taxon>Spiralia</taxon>
        <taxon>Lophotrochozoa</taxon>
        <taxon>Mollusca</taxon>
        <taxon>Cephalopoda</taxon>
        <taxon>Coleoidea</taxon>
        <taxon>Octopodiformes</taxon>
        <taxon>Octopoda</taxon>
        <taxon>Incirrata</taxon>
        <taxon>Octopodidae</taxon>
        <taxon>Octopus</taxon>
    </lineage>
</organism>
<sequence>MHSPHVLFQNIPLYITPWLAMVPPLVTLLGEEEVPHKKSQKHNQFQVRLVHLVPSCPLCSSVTAHLVVQPNWWW</sequence>
<accession>A0A0L8FKP2</accession>
<evidence type="ECO:0000313" key="1">
    <source>
        <dbReference type="EMBL" id="KOF65254.1"/>
    </source>
</evidence>